<gene>
    <name evidence="2" type="ORF">B0H17DRAFT_494618</name>
</gene>
<dbReference type="EMBL" id="JARKIE010000450">
    <property type="protein sequence ID" value="KAJ7637798.1"/>
    <property type="molecule type" value="Genomic_DNA"/>
</dbReference>
<keyword evidence="1" id="KW-0472">Membrane</keyword>
<comment type="caution">
    <text evidence="2">The sequence shown here is derived from an EMBL/GenBank/DDBJ whole genome shotgun (WGS) entry which is preliminary data.</text>
</comment>
<accession>A0AAD7C350</accession>
<sequence length="55" mass="6004">MSSLISFTGQSFYAYRLHIFSKSWFLPALIVVISLVSSIGGIAQGIISVRVEISL</sequence>
<keyword evidence="3" id="KW-1185">Reference proteome</keyword>
<dbReference type="Proteomes" id="UP001221757">
    <property type="component" value="Unassembled WGS sequence"/>
</dbReference>
<reference evidence="2" key="1">
    <citation type="submission" date="2023-03" db="EMBL/GenBank/DDBJ databases">
        <title>Massive genome expansion in bonnet fungi (Mycena s.s.) driven by repeated elements and novel gene families across ecological guilds.</title>
        <authorList>
            <consortium name="Lawrence Berkeley National Laboratory"/>
            <person name="Harder C.B."/>
            <person name="Miyauchi S."/>
            <person name="Viragh M."/>
            <person name="Kuo A."/>
            <person name="Thoen E."/>
            <person name="Andreopoulos B."/>
            <person name="Lu D."/>
            <person name="Skrede I."/>
            <person name="Drula E."/>
            <person name="Henrissat B."/>
            <person name="Morin E."/>
            <person name="Kohler A."/>
            <person name="Barry K."/>
            <person name="LaButti K."/>
            <person name="Morin E."/>
            <person name="Salamov A."/>
            <person name="Lipzen A."/>
            <person name="Mereny Z."/>
            <person name="Hegedus B."/>
            <person name="Baldrian P."/>
            <person name="Stursova M."/>
            <person name="Weitz H."/>
            <person name="Taylor A."/>
            <person name="Grigoriev I.V."/>
            <person name="Nagy L.G."/>
            <person name="Martin F."/>
            <person name="Kauserud H."/>
        </authorList>
    </citation>
    <scope>NUCLEOTIDE SEQUENCE</scope>
    <source>
        <strain evidence="2">CBHHK067</strain>
    </source>
</reference>
<feature type="transmembrane region" description="Helical" evidence="1">
    <location>
        <begin position="24"/>
        <end position="47"/>
    </location>
</feature>
<organism evidence="2 3">
    <name type="scientific">Mycena rosella</name>
    <name type="common">Pink bonnet</name>
    <name type="synonym">Agaricus rosellus</name>
    <dbReference type="NCBI Taxonomy" id="1033263"/>
    <lineage>
        <taxon>Eukaryota</taxon>
        <taxon>Fungi</taxon>
        <taxon>Dikarya</taxon>
        <taxon>Basidiomycota</taxon>
        <taxon>Agaricomycotina</taxon>
        <taxon>Agaricomycetes</taxon>
        <taxon>Agaricomycetidae</taxon>
        <taxon>Agaricales</taxon>
        <taxon>Marasmiineae</taxon>
        <taxon>Mycenaceae</taxon>
        <taxon>Mycena</taxon>
    </lineage>
</organism>
<keyword evidence="1" id="KW-0812">Transmembrane</keyword>
<proteinExistence type="predicted"/>
<evidence type="ECO:0000313" key="2">
    <source>
        <dbReference type="EMBL" id="KAJ7637798.1"/>
    </source>
</evidence>
<protein>
    <submittedName>
        <fullName evidence="2">Uncharacterized protein</fullName>
    </submittedName>
</protein>
<name>A0AAD7C350_MYCRO</name>
<evidence type="ECO:0000256" key="1">
    <source>
        <dbReference type="SAM" id="Phobius"/>
    </source>
</evidence>
<dbReference type="AlphaFoldDB" id="A0AAD7C350"/>
<keyword evidence="1" id="KW-1133">Transmembrane helix</keyword>
<evidence type="ECO:0000313" key="3">
    <source>
        <dbReference type="Proteomes" id="UP001221757"/>
    </source>
</evidence>